<keyword evidence="9" id="KW-0812">Transmembrane</keyword>
<name>A0A1D2AEZ4_AUXPR</name>
<evidence type="ECO:0000259" key="10">
    <source>
        <dbReference type="Pfam" id="PF01301"/>
    </source>
</evidence>
<dbReference type="InterPro" id="IPR017853">
    <property type="entry name" value="GH"/>
</dbReference>
<dbReference type="InterPro" id="IPR001944">
    <property type="entry name" value="Glycoside_Hdrlase_35"/>
</dbReference>
<feature type="domain" description="Beta-galactosidase 1-like first all-beta" evidence="11">
    <location>
        <begin position="452"/>
        <end position="575"/>
    </location>
</feature>
<evidence type="ECO:0000256" key="2">
    <source>
        <dbReference type="ARBA" id="ARBA00009809"/>
    </source>
</evidence>
<dbReference type="EC" id="3.2.1.23" evidence="3 7"/>
<dbReference type="InterPro" id="IPR031330">
    <property type="entry name" value="Gly_Hdrlase_35_cat"/>
</dbReference>
<keyword evidence="9" id="KW-0472">Membrane</keyword>
<dbReference type="PANTHER" id="PTHR23421">
    <property type="entry name" value="BETA-GALACTOSIDASE RELATED"/>
    <property type="match status" value="1"/>
</dbReference>
<dbReference type="InterPro" id="IPR026283">
    <property type="entry name" value="B-gal_1-like"/>
</dbReference>
<evidence type="ECO:0000256" key="3">
    <source>
        <dbReference type="ARBA" id="ARBA00012756"/>
    </source>
</evidence>
<dbReference type="Pfam" id="PF21317">
    <property type="entry name" value="BetaGal_ABD_1"/>
    <property type="match status" value="1"/>
</dbReference>
<dbReference type="GO" id="GO:0005975">
    <property type="term" value="P:carbohydrate metabolic process"/>
    <property type="evidence" value="ECO:0007669"/>
    <property type="project" value="InterPro"/>
</dbReference>
<evidence type="ECO:0000256" key="4">
    <source>
        <dbReference type="ARBA" id="ARBA00022801"/>
    </source>
</evidence>
<dbReference type="SUPFAM" id="SSF49785">
    <property type="entry name" value="Galactose-binding domain-like"/>
    <property type="match status" value="1"/>
</dbReference>
<evidence type="ECO:0000256" key="5">
    <source>
        <dbReference type="ARBA" id="ARBA00023295"/>
    </source>
</evidence>
<evidence type="ECO:0000259" key="11">
    <source>
        <dbReference type="Pfam" id="PF21317"/>
    </source>
</evidence>
<evidence type="ECO:0000256" key="1">
    <source>
        <dbReference type="ARBA" id="ARBA00001412"/>
    </source>
</evidence>
<evidence type="ECO:0000313" key="13">
    <source>
        <dbReference type="EMBL" id="JAT77767.1"/>
    </source>
</evidence>
<dbReference type="AlphaFoldDB" id="A0A1D2AEZ4"/>
<keyword evidence="9" id="KW-1133">Transmembrane helix</keyword>
<protein>
    <recommendedName>
        <fullName evidence="3 7">Beta-galactosidase</fullName>
        <ecNumber evidence="3 7">3.2.1.23</ecNumber>
    </recommendedName>
</protein>
<organism evidence="13">
    <name type="scientific">Auxenochlorella protothecoides</name>
    <name type="common">Green microalga</name>
    <name type="synonym">Chlorella protothecoides</name>
    <dbReference type="NCBI Taxonomy" id="3075"/>
    <lineage>
        <taxon>Eukaryota</taxon>
        <taxon>Viridiplantae</taxon>
        <taxon>Chlorophyta</taxon>
        <taxon>core chlorophytes</taxon>
        <taxon>Trebouxiophyceae</taxon>
        <taxon>Chlorellales</taxon>
        <taxon>Chlorellaceae</taxon>
        <taxon>Auxenochlorella</taxon>
    </lineage>
</organism>
<dbReference type="GO" id="GO:0004565">
    <property type="term" value="F:beta-galactosidase activity"/>
    <property type="evidence" value="ECO:0007669"/>
    <property type="project" value="UniProtKB-EC"/>
</dbReference>
<dbReference type="PROSITE" id="PS01182">
    <property type="entry name" value="GLYCOSYL_HYDROL_F35"/>
    <property type="match status" value="1"/>
</dbReference>
<sequence>MLPPNDIFRRYSTSLALLRAPVPYLCSPANGSVVVLVSMGAVALAILGCMMLQSALASLAPARSFEIRDDQFFKDGKTIQIISGSIHYFRCHPALWHDRLERVKALGLNAITVYVAWNVHETFPGQYAWEGGADLLRFLSLAHDRGLLVVLRPGPYICAEWDFGGLPWWLGSSKVPGGRRMKLRSSDPAYLAHVDRWWGVLFTMIKPLMYEAGGPIILTQIENEYGFCGSDKEYLRHLVGLARQHLGETAVLFTTDPPHVASDGTLPGSEIFTAVDFGPGWFNPEADFAVQKSLNAPGLSPPFNSEFYSGWLTHWGESMANTSSSVLAADTQVLLRWARNTTSLSFYMVHGGSNFGFNQGANVDGSNYQPHITSYDYDAPISEAGDYCQPGIGGECKYHAIREVIAQHTGITPPPLPPRPRIHAYGEVHLDRKAALFDVLPQLSEPVDTVRPDVMEEYAQRSGLILYRHIIPRKQLSKSSELDLGASPHDYATVYLDGQVSGRMHRGSPTTLQLGASRRGPYNDADTARLDILVEAMGRRNFGCEEGGWDLKGLQSSLVTLNGEPLLTWQVFPLELKDLSRLAFYPITSSLAVSRRLLESSSDLRSSNCSQGPMFYKGTLDAPGPAFNKQTGQMADTYLSVRGWSKGIAWINGFNLGWHWASQGPQVTLYVPGPLLHAGDNEIVLLELEDTAERDHAAVSFVDEPDFYGPASQGMAGAGVSIAGAPGRRTAHGPV</sequence>
<dbReference type="PRINTS" id="PR00742">
    <property type="entry name" value="GLHYDRLASE35"/>
</dbReference>
<evidence type="ECO:0000256" key="8">
    <source>
        <dbReference type="RuleBase" id="RU003679"/>
    </source>
</evidence>
<feature type="domain" description="Glycoside hydrolase 35 catalytic" evidence="10">
    <location>
        <begin position="71"/>
        <end position="406"/>
    </location>
</feature>
<keyword evidence="4 7" id="KW-0378">Hydrolase</keyword>
<keyword evidence="5 7" id="KW-0326">Glycosidase</keyword>
<dbReference type="InterPro" id="IPR008979">
    <property type="entry name" value="Galactose-bd-like_sf"/>
</dbReference>
<evidence type="ECO:0000259" key="12">
    <source>
        <dbReference type="Pfam" id="PF21467"/>
    </source>
</evidence>
<dbReference type="FunFam" id="3.20.20.80:FF:000115">
    <property type="entry name" value="Beta-galactosidase"/>
    <property type="match status" value="1"/>
</dbReference>
<dbReference type="Pfam" id="PF21467">
    <property type="entry name" value="BetaGal_gal-bd"/>
    <property type="match status" value="1"/>
</dbReference>
<reference evidence="13" key="1">
    <citation type="submission" date="2015-08" db="EMBL/GenBank/DDBJ databases">
        <authorList>
            <person name="Babu N.S."/>
            <person name="Beckwith C.J."/>
            <person name="Beseler K.G."/>
            <person name="Brison A."/>
            <person name="Carone J.V."/>
            <person name="Caskin T.P."/>
            <person name="Diamond M."/>
            <person name="Durham M.E."/>
            <person name="Foxe J.M."/>
            <person name="Go M."/>
            <person name="Henderson B.A."/>
            <person name="Jones I.B."/>
            <person name="McGettigan J.A."/>
            <person name="Micheletti S.J."/>
            <person name="Nasrallah M.E."/>
            <person name="Ortiz D."/>
            <person name="Piller C.R."/>
            <person name="Privatt S.R."/>
            <person name="Schneider S.L."/>
            <person name="Sharp S."/>
            <person name="Smith T.C."/>
            <person name="Stanton J.D."/>
            <person name="Ullery H.E."/>
            <person name="Wilson R.J."/>
            <person name="Serrano M.G."/>
            <person name="Buck G."/>
            <person name="Lee V."/>
            <person name="Wang Y."/>
            <person name="Carvalho R."/>
            <person name="Voegtly L."/>
            <person name="Shi R."/>
            <person name="Duckworth R."/>
            <person name="Johnson A."/>
            <person name="Loviza R."/>
            <person name="Walstead R."/>
            <person name="Shah Z."/>
            <person name="Kiflezghi M."/>
            <person name="Wade K."/>
            <person name="Ball S.L."/>
            <person name="Bradley K.W."/>
            <person name="Asai D.J."/>
            <person name="Bowman C.A."/>
            <person name="Russell D.A."/>
            <person name="Pope W.H."/>
            <person name="Jacobs-Sera D."/>
            <person name="Hendrix R.W."/>
            <person name="Hatfull G.F."/>
        </authorList>
    </citation>
    <scope>NUCLEOTIDE SEQUENCE</scope>
</reference>
<dbReference type="PIRSF" id="PIRSF006336">
    <property type="entry name" value="B-gal"/>
    <property type="match status" value="1"/>
</dbReference>
<dbReference type="Gene3D" id="2.60.120.260">
    <property type="entry name" value="Galactose-binding domain-like"/>
    <property type="match status" value="2"/>
</dbReference>
<evidence type="ECO:0000256" key="7">
    <source>
        <dbReference type="RuleBase" id="RU000675"/>
    </source>
</evidence>
<proteinExistence type="inferred from homology"/>
<accession>A0A1D2AEZ4</accession>
<feature type="transmembrane region" description="Helical" evidence="9">
    <location>
        <begin position="33"/>
        <end position="59"/>
    </location>
</feature>
<dbReference type="EMBL" id="GDKF01000855">
    <property type="protein sequence ID" value="JAT77767.1"/>
    <property type="molecule type" value="Transcribed_RNA"/>
</dbReference>
<feature type="active site" description="Nucleophile" evidence="6">
    <location>
        <position position="306"/>
    </location>
</feature>
<dbReference type="Pfam" id="PF01301">
    <property type="entry name" value="Glyco_hydro_35"/>
    <property type="match status" value="1"/>
</dbReference>
<dbReference type="Gene3D" id="3.20.20.80">
    <property type="entry name" value="Glycosidases"/>
    <property type="match status" value="1"/>
</dbReference>
<gene>
    <name evidence="13" type="ORF">g.14133</name>
</gene>
<comment type="catalytic activity">
    <reaction evidence="1 7">
        <text>Hydrolysis of terminal non-reducing beta-D-galactose residues in beta-D-galactosides.</text>
        <dbReference type="EC" id="3.2.1.23"/>
    </reaction>
</comment>
<feature type="active site" description="Proton donor" evidence="6">
    <location>
        <position position="224"/>
    </location>
</feature>
<evidence type="ECO:0000256" key="9">
    <source>
        <dbReference type="SAM" id="Phobius"/>
    </source>
</evidence>
<dbReference type="SUPFAM" id="SSF51445">
    <property type="entry name" value="(Trans)glycosidases"/>
    <property type="match status" value="1"/>
</dbReference>
<dbReference type="InterPro" id="IPR048913">
    <property type="entry name" value="BetaGal_gal-bd"/>
</dbReference>
<dbReference type="InterPro" id="IPR048912">
    <property type="entry name" value="BetaGal1-like_ABD1"/>
</dbReference>
<feature type="domain" description="Beta-galactosidase galactose-binding" evidence="12">
    <location>
        <begin position="613"/>
        <end position="681"/>
    </location>
</feature>
<comment type="similarity">
    <text evidence="2 8">Belongs to the glycosyl hydrolase 35 family.</text>
</comment>
<dbReference type="InterPro" id="IPR019801">
    <property type="entry name" value="Glyco_hydro_35_CS"/>
</dbReference>
<evidence type="ECO:0000256" key="6">
    <source>
        <dbReference type="PIRSR" id="PIRSR006336-1"/>
    </source>
</evidence>